<dbReference type="InterPro" id="IPR004104">
    <property type="entry name" value="Gfo/Idh/MocA-like_OxRdtase_C"/>
</dbReference>
<dbReference type="InterPro" id="IPR036291">
    <property type="entry name" value="NAD(P)-bd_dom_sf"/>
</dbReference>
<evidence type="ECO:0000313" key="4">
    <source>
        <dbReference type="Proteomes" id="UP000240317"/>
    </source>
</evidence>
<dbReference type="SUPFAM" id="SSF55347">
    <property type="entry name" value="Glyceraldehyde-3-phosphate dehydrogenase-like, C-terminal domain"/>
    <property type="match status" value="1"/>
</dbReference>
<dbReference type="PANTHER" id="PTHR43377">
    <property type="entry name" value="BILIVERDIN REDUCTASE A"/>
    <property type="match status" value="1"/>
</dbReference>
<dbReference type="Pfam" id="PF01408">
    <property type="entry name" value="GFO_IDH_MocA"/>
    <property type="match status" value="1"/>
</dbReference>
<dbReference type="Gene3D" id="3.30.360.10">
    <property type="entry name" value="Dihydrodipicolinate Reductase, domain 2"/>
    <property type="match status" value="1"/>
</dbReference>
<name>A0A2T3WD08_9DEIO</name>
<evidence type="ECO:0000313" key="3">
    <source>
        <dbReference type="EMBL" id="PTA69778.1"/>
    </source>
</evidence>
<dbReference type="OrthoDB" id="9781031at2"/>
<dbReference type="InterPro" id="IPR051450">
    <property type="entry name" value="Gfo/Idh/MocA_Oxidoreductases"/>
</dbReference>
<comment type="caution">
    <text evidence="3">The sequence shown here is derived from an EMBL/GenBank/DDBJ whole genome shotgun (WGS) entry which is preliminary data.</text>
</comment>
<dbReference type="RefSeq" id="WP_107136370.1">
    <property type="nucleotide sequence ID" value="NZ_PYSV01000001.1"/>
</dbReference>
<feature type="domain" description="Gfo/Idh/MocA-like oxidoreductase N-terminal" evidence="1">
    <location>
        <begin position="4"/>
        <end position="123"/>
    </location>
</feature>
<keyword evidence="4" id="KW-1185">Reference proteome</keyword>
<protein>
    <submittedName>
        <fullName evidence="3">Streptomycin biosynthesis protein StrI</fullName>
    </submittedName>
</protein>
<dbReference type="PANTHER" id="PTHR43377:SF2">
    <property type="entry name" value="BINDING ROSSMANN FOLD OXIDOREDUCTASE, PUTATIVE (AFU_ORTHOLOGUE AFUA_4G00560)-RELATED"/>
    <property type="match status" value="1"/>
</dbReference>
<dbReference type="Pfam" id="PF02894">
    <property type="entry name" value="GFO_IDH_MocA_C"/>
    <property type="match status" value="1"/>
</dbReference>
<dbReference type="Gene3D" id="3.40.50.720">
    <property type="entry name" value="NAD(P)-binding Rossmann-like Domain"/>
    <property type="match status" value="1"/>
</dbReference>
<evidence type="ECO:0000259" key="2">
    <source>
        <dbReference type="Pfam" id="PF02894"/>
    </source>
</evidence>
<dbReference type="EMBL" id="PYSV01000001">
    <property type="protein sequence ID" value="PTA69778.1"/>
    <property type="molecule type" value="Genomic_DNA"/>
</dbReference>
<proteinExistence type="predicted"/>
<accession>A0A2T3WD08</accession>
<gene>
    <name evidence="3" type="ORF">C8263_01830</name>
</gene>
<evidence type="ECO:0000259" key="1">
    <source>
        <dbReference type="Pfam" id="PF01408"/>
    </source>
</evidence>
<dbReference type="AlphaFoldDB" id="A0A2T3WD08"/>
<dbReference type="SUPFAM" id="SSF51735">
    <property type="entry name" value="NAD(P)-binding Rossmann-fold domains"/>
    <property type="match status" value="1"/>
</dbReference>
<dbReference type="Proteomes" id="UP000240317">
    <property type="component" value="Unassembled WGS sequence"/>
</dbReference>
<dbReference type="InterPro" id="IPR000683">
    <property type="entry name" value="Gfo/Idh/MocA-like_OxRdtase_N"/>
</dbReference>
<feature type="domain" description="Gfo/Idh/MocA-like oxidoreductase C-terminal" evidence="2">
    <location>
        <begin position="140"/>
        <end position="401"/>
    </location>
</feature>
<dbReference type="GO" id="GO:0000166">
    <property type="term" value="F:nucleotide binding"/>
    <property type="evidence" value="ECO:0007669"/>
    <property type="project" value="InterPro"/>
</dbReference>
<organism evidence="3 4">
    <name type="scientific">Deinococcus arcticus</name>
    <dbReference type="NCBI Taxonomy" id="2136176"/>
    <lineage>
        <taxon>Bacteria</taxon>
        <taxon>Thermotogati</taxon>
        <taxon>Deinococcota</taxon>
        <taxon>Deinococci</taxon>
        <taxon>Deinococcales</taxon>
        <taxon>Deinococcaceae</taxon>
        <taxon>Deinococcus</taxon>
    </lineage>
</organism>
<reference evidence="3 4" key="1">
    <citation type="submission" date="2018-03" db="EMBL/GenBank/DDBJ databases">
        <title>Draft genome of Deinococcus sp. OD32.</title>
        <authorList>
            <person name="Wang X.-P."/>
            <person name="Du Z.-J."/>
        </authorList>
    </citation>
    <scope>NUCLEOTIDE SEQUENCE [LARGE SCALE GENOMIC DNA]</scope>
    <source>
        <strain evidence="3 4">OD32</strain>
    </source>
</reference>
<sequence>MSPRVALLGCGNRGADVYGRLLQAGGAVITHLVEPRAARLAEVAARHGVPPAAQFAHWDAFFALGRVADAVVIATPDDAHVAPCLQALALGYDVLLEKPVCLHEHELELLLRAEAASTGRVTVCHVLRATPFFQAVQGVLDGGALGRLVGIQHAENVAHWHYAHSYVRGNWRASPPAAPFLLAKSSHDLDLLRAFAGAPPLRVSSEGGLHHFRPGEAPPGAAARCVVCPVVGCPSDARTIYRGRDPHAWPVTVLTAGGQTLEEALAQGPYGECVYLGHNTQPDHQAVTVLFGGGVTAQLTVSAFTHNNTRTLKLLGTHGELRGQMERGELELHDFRSGALTRWVVDTAGTHGGGDLGLVATWLAFLRGAASPPTPLAQSVDAHRLAFAAERARLEGRVVELSTGV</sequence>